<keyword evidence="2" id="KW-1185">Reference proteome</keyword>
<organism evidence="1 2">
    <name type="scientific">Geotalea uraniireducens</name>
    <dbReference type="NCBI Taxonomy" id="351604"/>
    <lineage>
        <taxon>Bacteria</taxon>
        <taxon>Pseudomonadati</taxon>
        <taxon>Thermodesulfobacteriota</taxon>
        <taxon>Desulfuromonadia</taxon>
        <taxon>Geobacterales</taxon>
        <taxon>Geobacteraceae</taxon>
        <taxon>Geotalea</taxon>
    </lineage>
</organism>
<proteinExistence type="predicted"/>
<protein>
    <submittedName>
        <fullName evidence="1">GeoRSP system PqqD family protein</fullName>
    </submittedName>
</protein>
<dbReference type="EMBL" id="AP027151">
    <property type="protein sequence ID" value="BDV44307.1"/>
    <property type="molecule type" value="Genomic_DNA"/>
</dbReference>
<dbReference type="InterPro" id="IPR041881">
    <property type="entry name" value="PqqD_sf"/>
</dbReference>
<name>A0ABM8ENY7_9BACT</name>
<evidence type="ECO:0000313" key="2">
    <source>
        <dbReference type="Proteomes" id="UP001317705"/>
    </source>
</evidence>
<dbReference type="InterPro" id="IPR027569">
    <property type="entry name" value="Geo_PqqD_fam"/>
</dbReference>
<dbReference type="NCBIfam" id="TIGR04302">
    <property type="entry name" value="geo_PqqD_fam"/>
    <property type="match status" value="1"/>
</dbReference>
<evidence type="ECO:0000313" key="1">
    <source>
        <dbReference type="EMBL" id="BDV44307.1"/>
    </source>
</evidence>
<dbReference type="Gene3D" id="1.10.10.1150">
    <property type="entry name" value="Coenzyme PQQ synthesis protein D (PqqD)"/>
    <property type="match status" value="1"/>
</dbReference>
<sequence length="107" mass="11875">MSRTRKVQRNPAVMWREEVDALSEVREALDRGGDVGESGTSILFSGGSMLSLNYLGTEIWKRCDGRRLSELVAELLEEFDVAEEVLAADVESFLDELAAKGFVSYAE</sequence>
<gene>
    <name evidence="1" type="ORF">GURASL_32300</name>
</gene>
<dbReference type="Proteomes" id="UP001317705">
    <property type="component" value="Chromosome"/>
</dbReference>
<dbReference type="InterPro" id="IPR008792">
    <property type="entry name" value="PQQD"/>
</dbReference>
<accession>A0ABM8ENY7</accession>
<reference evidence="1 2" key="1">
    <citation type="submission" date="2022-12" db="EMBL/GenBank/DDBJ databases">
        <title>Polyphasic characterization of Geotalea uranireducens NIT-SL11 newly isolated from a complex of sewage sludge and microbially reduced graphene oxide.</title>
        <authorList>
            <person name="Xie L."/>
            <person name="Yoshida N."/>
            <person name="Meng L."/>
        </authorList>
    </citation>
    <scope>NUCLEOTIDE SEQUENCE [LARGE SCALE GENOMIC DNA]</scope>
    <source>
        <strain evidence="1 2">NIT-SL11</strain>
    </source>
</reference>
<dbReference type="Pfam" id="PF05402">
    <property type="entry name" value="PqqD"/>
    <property type="match status" value="1"/>
</dbReference>
<dbReference type="RefSeq" id="WP_282000413.1">
    <property type="nucleotide sequence ID" value="NZ_AP027151.1"/>
</dbReference>